<feature type="compositionally biased region" description="Basic and acidic residues" evidence="14">
    <location>
        <begin position="1203"/>
        <end position="1216"/>
    </location>
</feature>
<feature type="region of interest" description="Disordered" evidence="14">
    <location>
        <begin position="1"/>
        <end position="52"/>
    </location>
</feature>
<dbReference type="PANTHER" id="PTHR46147">
    <property type="entry name" value="HISTONE-LYSINE N-METHYLTRANSFERASE ASH1"/>
    <property type="match status" value="1"/>
</dbReference>
<dbReference type="Pfam" id="PF17907">
    <property type="entry name" value="AWS"/>
    <property type="match status" value="1"/>
</dbReference>
<evidence type="ECO:0000256" key="4">
    <source>
        <dbReference type="ARBA" id="ARBA00022603"/>
    </source>
</evidence>
<dbReference type="SMART" id="SM00317">
    <property type="entry name" value="SET"/>
    <property type="match status" value="1"/>
</dbReference>
<keyword evidence="8" id="KW-0863">Zinc-finger</keyword>
<reference evidence="20 21" key="1">
    <citation type="submission" date="2023-09" db="EMBL/GenBank/DDBJ databases">
        <title>Nesidiocoris tenuis whole genome shotgun sequence.</title>
        <authorList>
            <person name="Shibata T."/>
            <person name="Shimoda M."/>
            <person name="Kobayashi T."/>
            <person name="Uehara T."/>
        </authorList>
    </citation>
    <scope>NUCLEOTIDE SEQUENCE [LARGE SCALE GENOMIC DNA]</scope>
    <source>
        <strain evidence="20 21">Japan</strain>
    </source>
</reference>
<name>A0ABN7A763_9HEMI</name>
<organism evidence="20 21">
    <name type="scientific">Nesidiocoris tenuis</name>
    <dbReference type="NCBI Taxonomy" id="355587"/>
    <lineage>
        <taxon>Eukaryota</taxon>
        <taxon>Metazoa</taxon>
        <taxon>Ecdysozoa</taxon>
        <taxon>Arthropoda</taxon>
        <taxon>Hexapoda</taxon>
        <taxon>Insecta</taxon>
        <taxon>Pterygota</taxon>
        <taxon>Neoptera</taxon>
        <taxon>Paraneoptera</taxon>
        <taxon>Hemiptera</taxon>
        <taxon>Heteroptera</taxon>
        <taxon>Panheteroptera</taxon>
        <taxon>Cimicomorpha</taxon>
        <taxon>Miridae</taxon>
        <taxon>Dicyphina</taxon>
        <taxon>Nesidiocoris</taxon>
    </lineage>
</organism>
<evidence type="ECO:0000256" key="12">
    <source>
        <dbReference type="ARBA" id="ARBA00023242"/>
    </source>
</evidence>
<keyword evidence="9" id="KW-0862">Zinc</keyword>
<dbReference type="PANTHER" id="PTHR46147:SF3">
    <property type="entry name" value="HISTONE-LYSINE N-METHYLTRANSFERASE ASH1"/>
    <property type="match status" value="1"/>
</dbReference>
<dbReference type="SMART" id="SM00384">
    <property type="entry name" value="AT_hook"/>
    <property type="match status" value="4"/>
</dbReference>
<dbReference type="PRINTS" id="PR00929">
    <property type="entry name" value="ATHOOK"/>
</dbReference>
<feature type="compositionally biased region" description="Polar residues" evidence="14">
    <location>
        <begin position="1027"/>
        <end position="1048"/>
    </location>
</feature>
<feature type="region of interest" description="Disordered" evidence="14">
    <location>
        <begin position="69"/>
        <end position="173"/>
    </location>
</feature>
<feature type="compositionally biased region" description="Low complexity" evidence="14">
    <location>
        <begin position="1187"/>
        <end position="1199"/>
    </location>
</feature>
<keyword evidence="12" id="KW-0539">Nucleus</keyword>
<feature type="compositionally biased region" description="Low complexity" evidence="14">
    <location>
        <begin position="85"/>
        <end position="124"/>
    </location>
</feature>
<feature type="region of interest" description="Disordered" evidence="14">
    <location>
        <begin position="512"/>
        <end position="741"/>
    </location>
</feature>
<dbReference type="Pfam" id="PF01426">
    <property type="entry name" value="BAH"/>
    <property type="match status" value="1"/>
</dbReference>
<feature type="compositionally biased region" description="Basic residues" evidence="14">
    <location>
        <begin position="472"/>
        <end position="481"/>
    </location>
</feature>
<feature type="compositionally biased region" description="Basic and acidic residues" evidence="14">
    <location>
        <begin position="1461"/>
        <end position="1473"/>
    </location>
</feature>
<feature type="compositionally biased region" description="Polar residues" evidence="14">
    <location>
        <begin position="191"/>
        <end position="215"/>
    </location>
</feature>
<dbReference type="InterPro" id="IPR013083">
    <property type="entry name" value="Znf_RING/FYVE/PHD"/>
</dbReference>
<feature type="region of interest" description="Disordered" evidence="14">
    <location>
        <begin position="1964"/>
        <end position="2010"/>
    </location>
</feature>
<evidence type="ECO:0000256" key="9">
    <source>
        <dbReference type="ARBA" id="ARBA00022833"/>
    </source>
</evidence>
<dbReference type="Gene3D" id="1.20.920.10">
    <property type="entry name" value="Bromodomain-like"/>
    <property type="match status" value="1"/>
</dbReference>
<feature type="region of interest" description="Disordered" evidence="14">
    <location>
        <begin position="762"/>
        <end position="1216"/>
    </location>
</feature>
<dbReference type="InterPro" id="IPR001025">
    <property type="entry name" value="BAH_dom"/>
</dbReference>
<dbReference type="Gene3D" id="3.30.40.10">
    <property type="entry name" value="Zinc/RING finger domain, C3HC4 (zinc finger)"/>
    <property type="match status" value="1"/>
</dbReference>
<dbReference type="InterPro" id="IPR011011">
    <property type="entry name" value="Znf_FYVE_PHD"/>
</dbReference>
<feature type="domain" description="SET" evidence="16">
    <location>
        <begin position="1694"/>
        <end position="1810"/>
    </location>
</feature>
<evidence type="ECO:0000256" key="13">
    <source>
        <dbReference type="PROSITE-ProRule" id="PRU00035"/>
    </source>
</evidence>
<evidence type="ECO:0000256" key="8">
    <source>
        <dbReference type="ARBA" id="ARBA00022771"/>
    </source>
</evidence>
<dbReference type="InterPro" id="IPR019786">
    <property type="entry name" value="Zinc_finger_PHD-type_CS"/>
</dbReference>
<evidence type="ECO:0000313" key="20">
    <source>
        <dbReference type="EMBL" id="BES87798.1"/>
    </source>
</evidence>
<dbReference type="CDD" id="cd15548">
    <property type="entry name" value="PHD_ASH1L"/>
    <property type="match status" value="1"/>
</dbReference>
<feature type="region of interest" description="Disordered" evidence="14">
    <location>
        <begin position="1312"/>
        <end position="1538"/>
    </location>
</feature>
<feature type="compositionally biased region" description="Polar residues" evidence="14">
    <location>
        <begin position="2432"/>
        <end position="2449"/>
    </location>
</feature>
<dbReference type="CDD" id="cd04717">
    <property type="entry name" value="BAH_polybromo"/>
    <property type="match status" value="1"/>
</dbReference>
<dbReference type="PROSITE" id="PS50014">
    <property type="entry name" value="BROMODOMAIN_2"/>
    <property type="match status" value="1"/>
</dbReference>
<feature type="compositionally biased region" description="Low complexity" evidence="14">
    <location>
        <begin position="1391"/>
        <end position="1402"/>
    </location>
</feature>
<feature type="compositionally biased region" description="Basic and acidic residues" evidence="14">
    <location>
        <begin position="999"/>
        <end position="1022"/>
    </location>
</feature>
<dbReference type="InterPro" id="IPR001487">
    <property type="entry name" value="Bromodomain"/>
</dbReference>
<evidence type="ECO:0000256" key="2">
    <source>
        <dbReference type="ARBA" id="ARBA00004286"/>
    </source>
</evidence>
<dbReference type="InterPro" id="IPR003616">
    <property type="entry name" value="Post-SET_dom"/>
</dbReference>
<dbReference type="Pfam" id="PF00856">
    <property type="entry name" value="SET"/>
    <property type="match status" value="1"/>
</dbReference>
<evidence type="ECO:0000256" key="11">
    <source>
        <dbReference type="ARBA" id="ARBA00023117"/>
    </source>
</evidence>
<dbReference type="SMART" id="SM00297">
    <property type="entry name" value="BROMO"/>
    <property type="match status" value="1"/>
</dbReference>
<feature type="domain" description="BAH" evidence="18">
    <location>
        <begin position="2255"/>
        <end position="2394"/>
    </location>
</feature>
<dbReference type="EMBL" id="AP028909">
    <property type="protein sequence ID" value="BES87798.1"/>
    <property type="molecule type" value="Genomic_DNA"/>
</dbReference>
<accession>A0ABN7A763</accession>
<keyword evidence="5" id="KW-0808">Transferase</keyword>
<keyword evidence="3" id="KW-0158">Chromosome</keyword>
<dbReference type="Gene3D" id="2.30.30.490">
    <property type="match status" value="1"/>
</dbReference>
<evidence type="ECO:0000259" key="17">
    <source>
        <dbReference type="PROSITE" id="PS50868"/>
    </source>
</evidence>
<feature type="domain" description="Bromo" evidence="15">
    <location>
        <begin position="2064"/>
        <end position="2134"/>
    </location>
</feature>
<feature type="compositionally biased region" description="Basic and acidic residues" evidence="14">
    <location>
        <begin position="634"/>
        <end position="714"/>
    </location>
</feature>
<evidence type="ECO:0000256" key="5">
    <source>
        <dbReference type="ARBA" id="ARBA00022679"/>
    </source>
</evidence>
<dbReference type="SMART" id="SM00439">
    <property type="entry name" value="BAH"/>
    <property type="match status" value="1"/>
</dbReference>
<feature type="compositionally biased region" description="Basic and acidic residues" evidence="14">
    <location>
        <begin position="603"/>
        <end position="626"/>
    </location>
</feature>
<proteinExistence type="predicted"/>
<feature type="region of interest" description="Disordered" evidence="14">
    <location>
        <begin position="1840"/>
        <end position="1901"/>
    </location>
</feature>
<feature type="compositionally biased region" description="Low complexity" evidence="14">
    <location>
        <begin position="567"/>
        <end position="601"/>
    </location>
</feature>
<dbReference type="Proteomes" id="UP001307889">
    <property type="component" value="Chromosome 1"/>
</dbReference>
<feature type="domain" description="Post-SET" evidence="17">
    <location>
        <begin position="1818"/>
        <end position="1834"/>
    </location>
</feature>
<feature type="compositionally biased region" description="Basic and acidic residues" evidence="14">
    <location>
        <begin position="835"/>
        <end position="871"/>
    </location>
</feature>
<dbReference type="PROSITE" id="PS51038">
    <property type="entry name" value="BAH"/>
    <property type="match status" value="1"/>
</dbReference>
<dbReference type="InterPro" id="IPR043319">
    <property type="entry name" value="PHD_ASH1L"/>
</dbReference>
<dbReference type="InterPro" id="IPR017956">
    <property type="entry name" value="AT_hook_DNA-bd_motif"/>
</dbReference>
<keyword evidence="10" id="KW-0156">Chromatin regulator</keyword>
<feature type="compositionally biased region" description="Basic residues" evidence="14">
    <location>
        <begin position="1364"/>
        <end position="1385"/>
    </location>
</feature>
<evidence type="ECO:0000256" key="1">
    <source>
        <dbReference type="ARBA" id="ARBA00004123"/>
    </source>
</evidence>
<dbReference type="Pfam" id="PF00439">
    <property type="entry name" value="Bromodomain"/>
    <property type="match status" value="1"/>
</dbReference>
<dbReference type="Gene3D" id="2.170.270.10">
    <property type="entry name" value="SET domain"/>
    <property type="match status" value="1"/>
</dbReference>
<feature type="compositionally biased region" description="Basic and acidic residues" evidence="14">
    <location>
        <begin position="1073"/>
        <end position="1089"/>
    </location>
</feature>
<keyword evidence="6" id="KW-0949">S-adenosyl-L-methionine</keyword>
<keyword evidence="4" id="KW-0489">Methyltransferase</keyword>
<dbReference type="InterPro" id="IPR046341">
    <property type="entry name" value="SET_dom_sf"/>
</dbReference>
<evidence type="ECO:0000256" key="3">
    <source>
        <dbReference type="ARBA" id="ARBA00022454"/>
    </source>
</evidence>
<feature type="compositionally biased region" description="Low complexity" evidence="14">
    <location>
        <begin position="1975"/>
        <end position="1997"/>
    </location>
</feature>
<feature type="compositionally biased region" description="Polar residues" evidence="14">
    <location>
        <begin position="231"/>
        <end position="244"/>
    </location>
</feature>
<dbReference type="SMART" id="SM00508">
    <property type="entry name" value="PostSET"/>
    <property type="match status" value="1"/>
</dbReference>
<evidence type="ECO:0000259" key="19">
    <source>
        <dbReference type="PROSITE" id="PS51215"/>
    </source>
</evidence>
<dbReference type="SUPFAM" id="SSF47370">
    <property type="entry name" value="Bromodomain"/>
    <property type="match status" value="1"/>
</dbReference>
<feature type="compositionally biased region" description="Basic and acidic residues" evidence="14">
    <location>
        <begin position="777"/>
        <end position="818"/>
    </location>
</feature>
<dbReference type="SUPFAM" id="SSF57903">
    <property type="entry name" value="FYVE/PHD zinc finger"/>
    <property type="match status" value="1"/>
</dbReference>
<feature type="region of interest" description="Disordered" evidence="14">
    <location>
        <begin position="384"/>
        <end position="486"/>
    </location>
</feature>
<evidence type="ECO:0000313" key="21">
    <source>
        <dbReference type="Proteomes" id="UP001307889"/>
    </source>
</evidence>
<evidence type="ECO:0000256" key="6">
    <source>
        <dbReference type="ARBA" id="ARBA00022691"/>
    </source>
</evidence>
<feature type="compositionally biased region" description="Basic and acidic residues" evidence="14">
    <location>
        <begin position="1144"/>
        <end position="1185"/>
    </location>
</feature>
<feature type="region of interest" description="Disordered" evidence="14">
    <location>
        <begin position="188"/>
        <end position="346"/>
    </location>
</feature>
<dbReference type="Pfam" id="PF20826">
    <property type="entry name" value="PHD_5"/>
    <property type="match status" value="1"/>
</dbReference>
<feature type="compositionally biased region" description="Low complexity" evidence="14">
    <location>
        <begin position="9"/>
        <end position="21"/>
    </location>
</feature>
<feature type="compositionally biased region" description="Basic and acidic residues" evidence="14">
    <location>
        <begin position="1097"/>
        <end position="1125"/>
    </location>
</feature>
<dbReference type="PROSITE" id="PS51215">
    <property type="entry name" value="AWS"/>
    <property type="match status" value="1"/>
</dbReference>
<dbReference type="SUPFAM" id="SSF82199">
    <property type="entry name" value="SET domain"/>
    <property type="match status" value="1"/>
</dbReference>
<feature type="compositionally biased region" description="Low complexity" evidence="14">
    <location>
        <begin position="2470"/>
        <end position="2497"/>
    </location>
</feature>
<feature type="compositionally biased region" description="Polar residues" evidence="14">
    <location>
        <begin position="395"/>
        <end position="404"/>
    </location>
</feature>
<feature type="compositionally biased region" description="Basic and acidic residues" evidence="14">
    <location>
        <begin position="1882"/>
        <end position="1899"/>
    </location>
</feature>
<feature type="compositionally biased region" description="Basic and acidic residues" evidence="14">
    <location>
        <begin position="512"/>
        <end position="546"/>
    </location>
</feature>
<dbReference type="InterPro" id="IPR036427">
    <property type="entry name" value="Bromodomain-like_sf"/>
</dbReference>
<dbReference type="InterPro" id="IPR043151">
    <property type="entry name" value="BAH_sf"/>
</dbReference>
<comment type="subcellular location">
    <subcellularLocation>
        <location evidence="2">Chromosome</location>
    </subcellularLocation>
    <subcellularLocation>
        <location evidence="1">Nucleus</location>
    </subcellularLocation>
</comment>
<dbReference type="InterPro" id="IPR006560">
    <property type="entry name" value="AWS_dom"/>
</dbReference>
<gene>
    <name evidence="20" type="ORF">NTJ_00604</name>
</gene>
<feature type="compositionally biased region" description="Acidic residues" evidence="14">
    <location>
        <begin position="22"/>
        <end position="31"/>
    </location>
</feature>
<sequence length="2554" mass="281946">MNPFSAQNAAADGDSSSQLSSDEGEEEDDEAGESRDEIANLARQLGAEGPDLISEQLQEINQEDLAAILPDVGGGSFDGFEEENAAAAAATGAGGTSSSSQASSSRNQVASPAPSPVTSSSSSESDTEQIVSDVISRIQDESESSSTKPLRLSQPPVTRGDRQEQSGRPEIYSSNLLADFVEKTELLSRGGSASVSGSNIRNDGPSTAPNVSDPSPLSKRKRGRPPKTSVKGASSSCRAQNQANGGMPELEAYMRLDCSQSNVSPDSGIQSVAGSPAGHHSLPGSPRSPPNVQNAGPPLLTKANSPIHQQEGVPSPNDKLTKLVSPPKELKLENGGKRGPGRPKHAYVINAFGRKKRGKRIKRVELAKKPIVLPPSATELKVPPYFARGGAGKSNLPTLPQISSKRGRGRPKKSPPVLEPILPLERRRDASNGSRKNLSSERIPVAADLPKLKDDDVKSGRSSTCKSLLKTKEHKHKKRKRSLDFRRLDPAFLKELSILAEAIERCCVISRPEPKAETSKKNSSQEKLSRKQRKNQREQSRRDRREMRRKLNVQESSSKQAERSLRKASSANSSSKKAVPCAKSVDVTVTSKKSSTETTTVKVKKETAKTAENKSPKASEASKTEIRGAFQLRSELEKNGLSKSKAEGKSEQKAAAKLVTKDKEQLPAMKAEDNSENKINIKSEIPVKETKPSRERTKDKQKKDNTPVCKEKPNVAKPTLPGVVSENKIEKDEKVSPTDVKDETKTDLIAQKVETISSVLELKQDLPKATVITSLPPKDKSPTSTPSKDKATASPVAKEKTSSPIKEKPATCKEKPTETEIVPPISDKVQVIVSSKEKPTAAAVKDKVASSPSNREKDKPTPVLHKEKKEAQSQPQKVPAANQGAASPHSNVKRRIKKTVVEPPKNKDKPEQASNNEQRLPLKKRHYHVSTSATSDSSSVDSAEKSDESSDSSKTIAELAEPVSPVKVGGESKEEIAPEEETPASLKEQVDVLEDTCQETEKKATPVVKSKERDISGKETPVRRANQKSANSAEQATPSALKRQSSRQAAGAKTADLPETGKSVKRSQRIKLKSKEEKPKEKSKAKDSQTKCANDQKVTKKTKEDKMPSTEGDRSRDSSKDEGRIAKLKGTADPITGDTSSKTPRKDIEPAAKRTTRSMDENASEEKKPADHKTEKTKTSADKSRHVSPISTRSSSRASVDTAIDKIDDNLSRSPRTRCDRKSLVGVFEPSVKVSNLLLPDPQCDVLNSLKSKLLSPDIEIDLEEELKNVKRPADLNGAEKPNKRKSICDVRVHVTKLDSDILLDGQVDLVASDTGDAPPETIQASPGDKLEKQNGRPSSPLSDVRKVIVENSNTPASPVPNKIKMKRKKINRTGFPVKRKKKKKTETVDASASLQTSLSSSIPEDEVKTDLESAPEDGPLPPQEKIPKVENKSETARISKDQLTDAKTDKSDSLRPASKRIMELKAKSEAVVKRKRKNTNEDASLDEPDSQPSKEGGAASDSSTDMKTFAGKRPRKTKEDLDDSDADSVRGMKKKQPRWRKKYLTAGLFSDYYKEDEPRKPSAHEKVKSLTYDKTEHENGLLPPPAYCAKWVRQRKIPFQLPYDIWWLHTHNQLSGREEVPSWNYRKLRTNVYFDVKPSYSYEAQACNCKPSDEAGCGEECINRMILAECSPQLCPCKEKCLNQKIQRHEWSPGLTRFMTRDKGWGIKTKYKIKKDTFILEYVGEVVSDREFKSRMASRYQKDTHHYCLNLDGGLVIDGHRMGGDGRFVNHSCEPNCEMQKWCVNGLFRMALFALRDIDPNEELSYDYNFALFNPAEGQPCKCGSTKCRGVIGGKSQRVALPSSTSSANADEKETKPGHVGRPRKSVSAPGQITSHRRKTSSVDKKCSKPSKDQKASGDEVLNASALATVAARLSHMTTLKPLTQEQKEFIIVNRIFLTRNLQKVKRRVEKLREAVKKRGLLLPELPSTPVPSPGSSSGAVPSTSTTSASAGSTASQPTNVKKEKEGEREVFMTQLTALNCPRSMKTRRLALAEDNPEMTKTARLACLFKDLYTEVISAKDESGELLSSHFTSLPSKKKFPLYYQRFQKRVDFTMIEQNIITGEYKTVEAFDDDMNTLFKNNIRWYGRTSDLGIAATRLRKIYNLAKLAQLQKLEEVLGEPPPASFIPAQDDPSGEEEDVIHCICGIFRDEGVMIQCERCLVWQHCYCVGASSNVEKFLCERCSPREVNYEIPSQEEATAPNQFNYLTLLRGDMQLKQGDTVYVLRDIVNEESTEEPKAKHTYKTIKNWKYIDCDIFKIERLWKDETGKRFAFGHHYLRPHETFHEPTRKFFPNELMRVPLYEVVPIELVMGQCYVLDLNTYCKGRPIGCDPDHLYVCEYRVDKFARMFAKIPKPKHSNICTKSYAFETFDVRLKPQRTYAPHGLGEKSSETSGTNQNTANSGSSSAVVTKPNVSRGRGGRTAQHQSEEPPSSSTSSSASKAASGSSASSSSVSKSTKPKSKPVLTAEDKKHRLNTLTHKMLIKLPSKQPPLDLSYLLEPGRRIRKKPPILAS</sequence>
<feature type="compositionally biased region" description="Basic residues" evidence="14">
    <location>
        <begin position="1063"/>
        <end position="1072"/>
    </location>
</feature>
<protein>
    <submittedName>
        <fullName evidence="20">AWS</fullName>
    </submittedName>
</protein>
<feature type="domain" description="AWS" evidence="19">
    <location>
        <begin position="1643"/>
        <end position="1691"/>
    </location>
</feature>
<keyword evidence="21" id="KW-1185">Reference proteome</keyword>
<feature type="compositionally biased region" description="Basic and acidic residues" evidence="14">
    <location>
        <begin position="727"/>
        <end position="741"/>
    </location>
</feature>
<keyword evidence="11 13" id="KW-0103">Bromodomain</keyword>
<evidence type="ECO:0000259" key="16">
    <source>
        <dbReference type="PROSITE" id="PS50280"/>
    </source>
</evidence>
<dbReference type="CDD" id="cd19174">
    <property type="entry name" value="SET_ASH1L"/>
    <property type="match status" value="1"/>
</dbReference>
<feature type="compositionally biased region" description="Basic and acidic residues" evidence="14">
    <location>
        <begin position="1426"/>
        <end position="1454"/>
    </location>
</feature>
<keyword evidence="7" id="KW-0479">Metal-binding</keyword>
<evidence type="ECO:0000259" key="15">
    <source>
        <dbReference type="PROSITE" id="PS50014"/>
    </source>
</evidence>
<feature type="compositionally biased region" description="Low complexity" evidence="14">
    <location>
        <begin position="929"/>
        <end position="941"/>
    </location>
</feature>
<evidence type="ECO:0000256" key="10">
    <source>
        <dbReference type="ARBA" id="ARBA00022853"/>
    </source>
</evidence>
<dbReference type="PROSITE" id="PS01359">
    <property type="entry name" value="ZF_PHD_1"/>
    <property type="match status" value="1"/>
</dbReference>
<feature type="region of interest" description="Disordered" evidence="14">
    <location>
        <begin position="2421"/>
        <end position="2514"/>
    </location>
</feature>
<dbReference type="PROSITE" id="PS50868">
    <property type="entry name" value="POST_SET"/>
    <property type="match status" value="1"/>
</dbReference>
<evidence type="ECO:0000259" key="18">
    <source>
        <dbReference type="PROSITE" id="PS51038"/>
    </source>
</evidence>
<feature type="compositionally biased region" description="Polar residues" evidence="14">
    <location>
        <begin position="258"/>
        <end position="273"/>
    </location>
</feature>
<dbReference type="PROSITE" id="PS50280">
    <property type="entry name" value="SET"/>
    <property type="match status" value="1"/>
</dbReference>
<evidence type="ECO:0000256" key="7">
    <source>
        <dbReference type="ARBA" id="ARBA00022723"/>
    </source>
</evidence>
<feature type="compositionally biased region" description="Basic and acidic residues" evidence="14">
    <location>
        <begin position="450"/>
        <end position="459"/>
    </location>
</feature>
<dbReference type="SMART" id="SM00570">
    <property type="entry name" value="AWS"/>
    <property type="match status" value="1"/>
</dbReference>
<evidence type="ECO:0000256" key="14">
    <source>
        <dbReference type="SAM" id="MobiDB-lite"/>
    </source>
</evidence>
<dbReference type="InterPro" id="IPR001214">
    <property type="entry name" value="SET_dom"/>
</dbReference>